<protein>
    <submittedName>
        <fullName evidence="3">STAS domain-containing protein</fullName>
    </submittedName>
</protein>
<dbReference type="EMBL" id="CP108036">
    <property type="protein sequence ID" value="WUN77207.1"/>
    <property type="molecule type" value="Genomic_DNA"/>
</dbReference>
<dbReference type="InterPro" id="IPR058548">
    <property type="entry name" value="MlaB-like_STAS"/>
</dbReference>
<proteinExistence type="predicted"/>
<reference evidence="3" key="1">
    <citation type="submission" date="2022-10" db="EMBL/GenBank/DDBJ databases">
        <title>The complete genomes of actinobacterial strains from the NBC collection.</title>
        <authorList>
            <person name="Joergensen T.S."/>
            <person name="Alvarez Arevalo M."/>
            <person name="Sterndorff E.B."/>
            <person name="Faurdal D."/>
            <person name="Vuksanovic O."/>
            <person name="Mourched A.-S."/>
            <person name="Charusanti P."/>
            <person name="Shaw S."/>
            <person name="Blin K."/>
            <person name="Weber T."/>
        </authorList>
    </citation>
    <scope>NUCLEOTIDE SEQUENCE</scope>
    <source>
        <strain evidence="3">NBC_00303</strain>
    </source>
</reference>
<dbReference type="SUPFAM" id="SSF52091">
    <property type="entry name" value="SpoIIaa-like"/>
    <property type="match status" value="1"/>
</dbReference>
<evidence type="ECO:0000313" key="3">
    <source>
        <dbReference type="EMBL" id="WUN77207.1"/>
    </source>
</evidence>
<sequence length="136" mass="14804">MTLHPPMPLRLTHLEGPGAARFELHGDLDHYWADLLLEAVETVLSDYGGLRDVHLQCAGLTAVDSSGLSALLMIRRRTGAAGVRLHIQERPLCLERLLELTGTIEYLTTPEAGAREQRSAVTEAPISGRSNTPEGL</sequence>
<dbReference type="CDD" id="cd07043">
    <property type="entry name" value="STAS_anti-anti-sigma_factors"/>
    <property type="match status" value="1"/>
</dbReference>
<dbReference type="GeneID" id="95494581"/>
<evidence type="ECO:0000313" key="4">
    <source>
        <dbReference type="Proteomes" id="UP001432312"/>
    </source>
</evidence>
<evidence type="ECO:0000256" key="1">
    <source>
        <dbReference type="SAM" id="MobiDB-lite"/>
    </source>
</evidence>
<dbReference type="Gene3D" id="3.30.750.24">
    <property type="entry name" value="STAS domain"/>
    <property type="match status" value="1"/>
</dbReference>
<dbReference type="Pfam" id="PF13466">
    <property type="entry name" value="STAS_2"/>
    <property type="match status" value="1"/>
</dbReference>
<dbReference type="InterPro" id="IPR036513">
    <property type="entry name" value="STAS_dom_sf"/>
</dbReference>
<evidence type="ECO:0000259" key="2">
    <source>
        <dbReference type="PROSITE" id="PS50801"/>
    </source>
</evidence>
<keyword evidence="4" id="KW-1185">Reference proteome</keyword>
<accession>A0ABZ1Q4D8</accession>
<feature type="domain" description="STAS" evidence="2">
    <location>
        <begin position="17"/>
        <end position="124"/>
    </location>
</feature>
<dbReference type="Proteomes" id="UP001432312">
    <property type="component" value="Chromosome"/>
</dbReference>
<organism evidence="3 4">
    <name type="scientific">Streptomyces erythrochromogenes</name>
    <dbReference type="NCBI Taxonomy" id="285574"/>
    <lineage>
        <taxon>Bacteria</taxon>
        <taxon>Bacillati</taxon>
        <taxon>Actinomycetota</taxon>
        <taxon>Actinomycetes</taxon>
        <taxon>Kitasatosporales</taxon>
        <taxon>Streptomycetaceae</taxon>
        <taxon>Streptomyces</taxon>
    </lineage>
</organism>
<dbReference type="InterPro" id="IPR002645">
    <property type="entry name" value="STAS_dom"/>
</dbReference>
<name>A0ABZ1Q4D8_9ACTN</name>
<gene>
    <name evidence="3" type="ORF">OHA91_01060</name>
</gene>
<feature type="region of interest" description="Disordered" evidence="1">
    <location>
        <begin position="111"/>
        <end position="136"/>
    </location>
</feature>
<dbReference type="RefSeq" id="WP_328738318.1">
    <property type="nucleotide sequence ID" value="NZ_CP108036.1"/>
</dbReference>
<dbReference type="PROSITE" id="PS50801">
    <property type="entry name" value="STAS"/>
    <property type="match status" value="1"/>
</dbReference>